<sequence length="163" mass="17787">MSDAVLAFDPDTLTADLVLMGGDLETASTLETAVILSLFSDARADAADELPAGETWRRGWALESVSSASETDRFGSKLWLGGRRKKTEETRLWVIETARAALQWMIDDGIAGAVEISAEWVDTRTGAGLLRLTVTIVKPDGTTESYVYQWAWDAQAERMSDAV</sequence>
<gene>
    <name evidence="1" type="ORF">KL86APRO_20405</name>
</gene>
<reference evidence="1" key="1">
    <citation type="submission" date="2016-04" db="EMBL/GenBank/DDBJ databases">
        <authorList>
            <person name="Evans L.H."/>
            <person name="Alamgir A."/>
            <person name="Owens N."/>
            <person name="Weber N.D."/>
            <person name="Virtaneva K."/>
            <person name="Barbian K."/>
            <person name="Babar A."/>
            <person name="Rosenke K."/>
        </authorList>
    </citation>
    <scope>NUCLEOTIDE SEQUENCE</scope>
    <source>
        <strain evidence="1">86</strain>
    </source>
</reference>
<dbReference type="Pfam" id="PF07409">
    <property type="entry name" value="GP46"/>
    <property type="match status" value="1"/>
</dbReference>
<dbReference type="AlphaFoldDB" id="A0A212KJX3"/>
<dbReference type="InterPro" id="IPR010877">
    <property type="entry name" value="Phage_Mu_Gp46"/>
</dbReference>
<evidence type="ECO:0000313" key="1">
    <source>
        <dbReference type="EMBL" id="SBW12023.1"/>
    </source>
</evidence>
<name>A0A212KJX3_9PROT</name>
<organism evidence="1">
    <name type="scientific">uncultured Alphaproteobacteria bacterium</name>
    <dbReference type="NCBI Taxonomy" id="91750"/>
    <lineage>
        <taxon>Bacteria</taxon>
        <taxon>Pseudomonadati</taxon>
        <taxon>Pseudomonadota</taxon>
        <taxon>Alphaproteobacteria</taxon>
        <taxon>environmental samples</taxon>
    </lineage>
</organism>
<protein>
    <submittedName>
        <fullName evidence="1">GP46 family protein (Modular protein)</fullName>
    </submittedName>
</protein>
<dbReference type="EMBL" id="FLUO01000002">
    <property type="protein sequence ID" value="SBW12023.1"/>
    <property type="molecule type" value="Genomic_DNA"/>
</dbReference>
<proteinExistence type="predicted"/>
<accession>A0A212KJX3</accession>